<evidence type="ECO:0000313" key="2">
    <source>
        <dbReference type="Proteomes" id="UP000033860"/>
    </source>
</evidence>
<evidence type="ECO:0000313" key="1">
    <source>
        <dbReference type="EMBL" id="KKU61457.1"/>
    </source>
</evidence>
<accession>A0A0G1RWD5</accession>
<name>A0A0G1RWD5_9BACT</name>
<gene>
    <name evidence="1" type="ORF">UX85_C0003G0116</name>
</gene>
<comment type="caution">
    <text evidence="1">The sequence shown here is derived from an EMBL/GenBank/DDBJ whole genome shotgun (WGS) entry which is preliminary data.</text>
</comment>
<reference evidence="1 2" key="1">
    <citation type="journal article" date="2015" name="Nature">
        <title>rRNA introns, odd ribosomes, and small enigmatic genomes across a large radiation of phyla.</title>
        <authorList>
            <person name="Brown C.T."/>
            <person name="Hug L.A."/>
            <person name="Thomas B.C."/>
            <person name="Sharon I."/>
            <person name="Castelle C.J."/>
            <person name="Singh A."/>
            <person name="Wilkins M.J."/>
            <person name="Williams K.H."/>
            <person name="Banfield J.F."/>
        </authorList>
    </citation>
    <scope>NUCLEOTIDE SEQUENCE [LARGE SCALE GENOMIC DNA]</scope>
</reference>
<protein>
    <submittedName>
        <fullName evidence="1">Uncharacterized protein</fullName>
    </submittedName>
</protein>
<organism evidence="1 2">
    <name type="scientific">Candidatus Beckwithbacteria bacterium GW2011_GWB1_47_15</name>
    <dbReference type="NCBI Taxonomy" id="1618371"/>
    <lineage>
        <taxon>Bacteria</taxon>
        <taxon>Candidatus Beckwithiibacteriota</taxon>
    </lineage>
</organism>
<sequence length="98" mass="11140">MDRSWWVKEGKMSNCEVDLGPKDPPRRVGNNWVKANENWELVVTEREDYRPMGGEVKRKRVVCGNGSVSIGEVTFKPKGWPGIRQAAATRRGQLIETI</sequence>
<proteinExistence type="predicted"/>
<dbReference type="Proteomes" id="UP000033860">
    <property type="component" value="Unassembled WGS sequence"/>
</dbReference>
<dbReference type="AlphaFoldDB" id="A0A0G1RWD5"/>
<dbReference type="EMBL" id="LCNT01000003">
    <property type="protein sequence ID" value="KKU61457.1"/>
    <property type="molecule type" value="Genomic_DNA"/>
</dbReference>